<dbReference type="Proteomes" id="UP000620559">
    <property type="component" value="Unassembled WGS sequence"/>
</dbReference>
<keyword evidence="3" id="KW-0443">Lipid metabolism</keyword>
<dbReference type="Pfam" id="PF07176">
    <property type="entry name" value="DUF1400"/>
    <property type="match status" value="1"/>
</dbReference>
<dbReference type="PANTHER" id="PTHR10272">
    <property type="entry name" value="PLATELET-ACTIVATING FACTOR ACETYLHYDROLASE"/>
    <property type="match status" value="1"/>
</dbReference>
<dbReference type="SUPFAM" id="SSF53474">
    <property type="entry name" value="alpha/beta-Hydrolases"/>
    <property type="match status" value="1"/>
</dbReference>
<dbReference type="EMBL" id="JADEWL010000263">
    <property type="protein sequence ID" value="MBE9217117.1"/>
    <property type="molecule type" value="Genomic_DNA"/>
</dbReference>
<evidence type="ECO:0000256" key="4">
    <source>
        <dbReference type="SAM" id="SignalP"/>
    </source>
</evidence>
<dbReference type="Gene3D" id="3.40.50.1820">
    <property type="entry name" value="alpha/beta hydrolase"/>
    <property type="match status" value="1"/>
</dbReference>
<protein>
    <submittedName>
        <fullName evidence="6">Alpha/beta hydrolase</fullName>
    </submittedName>
</protein>
<feature type="signal peptide" evidence="4">
    <location>
        <begin position="1"/>
        <end position="38"/>
    </location>
</feature>
<evidence type="ECO:0000313" key="7">
    <source>
        <dbReference type="Proteomes" id="UP000620559"/>
    </source>
</evidence>
<sequence length="556" mass="60090">MLFKHSRRFPQRVSQVKGLLCGLTFACCTSLGIPSAFAAQTVTIRLGPFEQSVAIADLEEFAKTGKLPSSLQILSPFLPSGMQGLLQRRLEIDPKTADNFSQELQKTSVGRQLIGSLKAALPGSSIESVEGAVSLALRQVNGLSVLGFLRAYPKTNVTVDATKAMSLAVEFNPNRLQSQALGALLARDLFVKNQTDYKQNLQTFNPANIGKQAVEQQTITLRDTKRNRTISVDIYSSGVKQSQQPLVVISHGFGANRKYLAYLANHLASYGVSVAAIEHPGSNATAINQAKNAADLKKLLNATEFINRPKDISFLLDELTQLNNQPGKLQGQLNTQQVSVIGHSLGGYTALAVVGGEVNIQQLKQSCNNSLTIANAPADWLECAAASLSENKLQLGDQRVKSAIALNPMVGKLFGDKGLSKINKAVLILTGTEDALTPALTHQIQPFNQLGGEKYLLTAIGGTHLSISDENLYVNSATNILKERRGIEARPLRELLKGVSVAFVKQLTPEAKNYQPFLTPTYAQSFSTSQIKLRLNSQLPTSIKPWLKLTFSGGNG</sequence>
<proteinExistence type="predicted"/>
<evidence type="ECO:0000256" key="1">
    <source>
        <dbReference type="ARBA" id="ARBA00022801"/>
    </source>
</evidence>
<dbReference type="InterPro" id="IPR029058">
    <property type="entry name" value="AB_hydrolase_fold"/>
</dbReference>
<dbReference type="GO" id="GO:0003847">
    <property type="term" value="F:1-alkyl-2-acetylglycerophosphocholine esterase activity"/>
    <property type="evidence" value="ECO:0007669"/>
    <property type="project" value="TreeGrafter"/>
</dbReference>
<keyword evidence="2" id="KW-0442">Lipid degradation</keyword>
<evidence type="ECO:0000256" key="3">
    <source>
        <dbReference type="ARBA" id="ARBA00023098"/>
    </source>
</evidence>
<name>A0A8J7K5F7_9CYAN</name>
<keyword evidence="4" id="KW-0732">Signal</keyword>
<dbReference type="AlphaFoldDB" id="A0A8J7K5F7"/>
<dbReference type="GO" id="GO:0016042">
    <property type="term" value="P:lipid catabolic process"/>
    <property type="evidence" value="ECO:0007669"/>
    <property type="project" value="UniProtKB-KW"/>
</dbReference>
<evidence type="ECO:0000313" key="6">
    <source>
        <dbReference type="EMBL" id="MBE9217117.1"/>
    </source>
</evidence>
<dbReference type="RefSeq" id="WP_193926149.1">
    <property type="nucleotide sequence ID" value="NZ_JADEWL010000263.1"/>
</dbReference>
<comment type="caution">
    <text evidence="6">The sequence shown here is derived from an EMBL/GenBank/DDBJ whole genome shotgun (WGS) entry which is preliminary data.</text>
</comment>
<evidence type="ECO:0000259" key="5">
    <source>
        <dbReference type="Pfam" id="PF07176"/>
    </source>
</evidence>
<reference evidence="6" key="1">
    <citation type="submission" date="2020-10" db="EMBL/GenBank/DDBJ databases">
        <authorList>
            <person name="Castelo-Branco R."/>
            <person name="Eusebio N."/>
            <person name="Adriana R."/>
            <person name="Vieira A."/>
            <person name="Brugerolle De Fraissinette N."/>
            <person name="Rezende De Castro R."/>
            <person name="Schneider M.P."/>
            <person name="Vasconcelos V."/>
            <person name="Leao P.N."/>
        </authorList>
    </citation>
    <scope>NUCLEOTIDE SEQUENCE</scope>
    <source>
        <strain evidence="6">LEGE 06105</strain>
    </source>
</reference>
<dbReference type="InterPro" id="IPR010802">
    <property type="entry name" value="DUF1400"/>
</dbReference>
<gene>
    <name evidence="6" type="ORF">IQ247_31465</name>
</gene>
<accession>A0A8J7K5F7</accession>
<dbReference type="PANTHER" id="PTHR10272:SF13">
    <property type="entry name" value="POLY(ETHYLENE TEREPHTHALATE) HYDROLASE"/>
    <property type="match status" value="1"/>
</dbReference>
<evidence type="ECO:0000256" key="2">
    <source>
        <dbReference type="ARBA" id="ARBA00022963"/>
    </source>
</evidence>
<feature type="domain" description="DUF1400" evidence="5">
    <location>
        <begin position="38"/>
        <end position="160"/>
    </location>
</feature>
<feature type="chain" id="PRO_5035186481" evidence="4">
    <location>
        <begin position="39"/>
        <end position="556"/>
    </location>
</feature>
<dbReference type="Pfam" id="PF03403">
    <property type="entry name" value="PAF-AH_p_II"/>
    <property type="match status" value="1"/>
</dbReference>
<keyword evidence="7" id="KW-1185">Reference proteome</keyword>
<organism evidence="6 7">
    <name type="scientific">Plectonema cf. radiosum LEGE 06105</name>
    <dbReference type="NCBI Taxonomy" id="945769"/>
    <lineage>
        <taxon>Bacteria</taxon>
        <taxon>Bacillati</taxon>
        <taxon>Cyanobacteriota</taxon>
        <taxon>Cyanophyceae</taxon>
        <taxon>Oscillatoriophycideae</taxon>
        <taxon>Oscillatoriales</taxon>
        <taxon>Microcoleaceae</taxon>
        <taxon>Plectonema</taxon>
    </lineage>
</organism>
<keyword evidence="1 6" id="KW-0378">Hydrolase</keyword>